<protein>
    <recommendedName>
        <fullName evidence="4">Lipocalin-like domain-containing protein</fullName>
    </recommendedName>
</protein>
<dbReference type="PROSITE" id="PS51257">
    <property type="entry name" value="PROKAR_LIPOPROTEIN"/>
    <property type="match status" value="1"/>
</dbReference>
<dbReference type="RefSeq" id="WP_157484256.1">
    <property type="nucleotide sequence ID" value="NZ_WOWP01000057.1"/>
</dbReference>
<evidence type="ECO:0008006" key="4">
    <source>
        <dbReference type="Google" id="ProtNLM"/>
    </source>
</evidence>
<organism evidence="2 3">
    <name type="scientific">Flavobacterium rakeshii</name>
    <dbReference type="NCBI Taxonomy" id="1038845"/>
    <lineage>
        <taxon>Bacteria</taxon>
        <taxon>Pseudomonadati</taxon>
        <taxon>Bacteroidota</taxon>
        <taxon>Flavobacteriia</taxon>
        <taxon>Flavobacteriales</taxon>
        <taxon>Flavobacteriaceae</taxon>
        <taxon>Flavobacterium</taxon>
    </lineage>
</organism>
<evidence type="ECO:0000256" key="1">
    <source>
        <dbReference type="SAM" id="SignalP"/>
    </source>
</evidence>
<keyword evidence="3" id="KW-1185">Reference proteome</keyword>
<proteinExistence type="predicted"/>
<dbReference type="EMBL" id="WOWP01000057">
    <property type="protein sequence ID" value="MUV04960.1"/>
    <property type="molecule type" value="Genomic_DNA"/>
</dbReference>
<evidence type="ECO:0000313" key="2">
    <source>
        <dbReference type="EMBL" id="MUV04960.1"/>
    </source>
</evidence>
<dbReference type="Proteomes" id="UP000433945">
    <property type="component" value="Unassembled WGS sequence"/>
</dbReference>
<accession>A0A6N8HGY3</accession>
<dbReference type="AlphaFoldDB" id="A0A6N8HGY3"/>
<comment type="caution">
    <text evidence="2">The sequence shown here is derived from an EMBL/GenBank/DDBJ whole genome shotgun (WGS) entry which is preliminary data.</text>
</comment>
<evidence type="ECO:0000313" key="3">
    <source>
        <dbReference type="Proteomes" id="UP000433945"/>
    </source>
</evidence>
<reference evidence="2 3" key="1">
    <citation type="submission" date="2019-12" db="EMBL/GenBank/DDBJ databases">
        <authorList>
            <person name="Sun J.-Q."/>
        </authorList>
    </citation>
    <scope>NUCLEOTIDE SEQUENCE [LARGE SCALE GENOMIC DNA]</scope>
    <source>
        <strain evidence="2 3">JCM 17928</strain>
    </source>
</reference>
<feature type="signal peptide" evidence="1">
    <location>
        <begin position="1"/>
        <end position="16"/>
    </location>
</feature>
<dbReference type="OrthoDB" id="1417969at2"/>
<name>A0A6N8HGY3_9FLAO</name>
<gene>
    <name evidence="2" type="ORF">GN157_14685</name>
</gene>
<sequence length="326" mass="36217">MKKLSALFAIVLLVFACDDGDMTFKDFNFGDVTTAQLCTANEFLYKINGTEVLILDVNIEEYFSNIDGTIDTITVNSANKVIYRNYSGTVTSSAICTSLPPATPTVVEEWNASQGGELTVTTTKLVSDDGDVSYEHSISIVRLEFVKDDETIVIENQNYGTYTTSQGFDFDFEDFSNGTINPSKCDSGDESAPKIIYEINSDEVLKIIITSENFNTLFVNEVTGIDAPRILELDDTDNRIIFDVYSNTASGTLICSNTPPITPVVEQRWNATGEIWVTTEEVVVGEFQHTVIFHDVTFFNSANDEETFKPTEDENGNYIYGQFAIE</sequence>
<feature type="chain" id="PRO_5026676313" description="Lipocalin-like domain-containing protein" evidence="1">
    <location>
        <begin position="17"/>
        <end position="326"/>
    </location>
</feature>
<keyword evidence="1" id="KW-0732">Signal</keyword>